<proteinExistence type="predicted"/>
<evidence type="ECO:0000313" key="2">
    <source>
        <dbReference type="Proteomes" id="UP000637774"/>
    </source>
</evidence>
<dbReference type="Proteomes" id="UP000637774">
    <property type="component" value="Unassembled WGS sequence"/>
</dbReference>
<sequence length="92" mass="9820">MAIRGKDKKPVGAGLRGGLYLAFLLGRKKSRDDGGVAFAVAAVFEVGGFGQQFPAVSQRVIPSGYSYRTYAKARADLINSCLMYASKKPCLS</sequence>
<evidence type="ECO:0000313" key="1">
    <source>
        <dbReference type="EMBL" id="GGH90473.1"/>
    </source>
</evidence>
<reference evidence="2" key="1">
    <citation type="journal article" date="2019" name="Int. J. Syst. Evol. Microbiol.">
        <title>The Global Catalogue of Microorganisms (GCM) 10K type strain sequencing project: providing services to taxonomists for standard genome sequencing and annotation.</title>
        <authorList>
            <consortium name="The Broad Institute Genomics Platform"/>
            <consortium name="The Broad Institute Genome Sequencing Center for Infectious Disease"/>
            <person name="Wu L."/>
            <person name="Ma J."/>
        </authorList>
    </citation>
    <scope>NUCLEOTIDE SEQUENCE [LARGE SCALE GENOMIC DNA]</scope>
    <source>
        <strain evidence="2">CGMCC 1.14966</strain>
    </source>
</reference>
<accession>A0ABQ2AGU3</accession>
<gene>
    <name evidence="1" type="ORF">GCM10011495_36420</name>
</gene>
<organism evidence="1 2">
    <name type="scientific">Hymenobacter frigidus</name>
    <dbReference type="NCBI Taxonomy" id="1524095"/>
    <lineage>
        <taxon>Bacteria</taxon>
        <taxon>Pseudomonadati</taxon>
        <taxon>Bacteroidota</taxon>
        <taxon>Cytophagia</taxon>
        <taxon>Cytophagales</taxon>
        <taxon>Hymenobacteraceae</taxon>
        <taxon>Hymenobacter</taxon>
    </lineage>
</organism>
<name>A0ABQ2AGU3_9BACT</name>
<dbReference type="EMBL" id="BMGY01000054">
    <property type="protein sequence ID" value="GGH90473.1"/>
    <property type="molecule type" value="Genomic_DNA"/>
</dbReference>
<protein>
    <submittedName>
        <fullName evidence="1">Uncharacterized protein</fullName>
    </submittedName>
</protein>
<comment type="caution">
    <text evidence="1">The sequence shown here is derived from an EMBL/GenBank/DDBJ whole genome shotgun (WGS) entry which is preliminary data.</text>
</comment>
<keyword evidence="2" id="KW-1185">Reference proteome</keyword>